<reference evidence="1" key="1">
    <citation type="submission" date="2022-06" db="EMBL/GenBank/DDBJ databases">
        <title>Aquibacillus sp. a new bacterium isolated from soil saline samples.</title>
        <authorList>
            <person name="Galisteo C."/>
            <person name="De La Haba R."/>
            <person name="Sanchez-Porro C."/>
            <person name="Ventosa A."/>
        </authorList>
    </citation>
    <scope>NUCLEOTIDE SEQUENCE</scope>
    <source>
        <strain evidence="1">3ASR75-11</strain>
    </source>
</reference>
<accession>A0A9X3WU96</accession>
<proteinExistence type="predicted"/>
<keyword evidence="2" id="KW-1185">Reference proteome</keyword>
<protein>
    <submittedName>
        <fullName evidence="1">Uncharacterized protein</fullName>
    </submittedName>
</protein>
<dbReference type="RefSeq" id="WP_272435120.1">
    <property type="nucleotide sequence ID" value="NZ_JAMQKB010000001.1"/>
</dbReference>
<dbReference type="Proteomes" id="UP001145050">
    <property type="component" value="Unassembled WGS sequence"/>
</dbReference>
<evidence type="ECO:0000313" key="2">
    <source>
        <dbReference type="Proteomes" id="UP001145050"/>
    </source>
</evidence>
<comment type="caution">
    <text evidence="1">The sequence shown here is derived from an EMBL/GenBank/DDBJ whole genome shotgun (WGS) entry which is preliminary data.</text>
</comment>
<name>A0A9X3WU96_9BACI</name>
<dbReference type="EMBL" id="JAMQKB010000001">
    <property type="protein sequence ID" value="MDC3423424.1"/>
    <property type="molecule type" value="Genomic_DNA"/>
</dbReference>
<sequence>MEHPWIHFKKKVRSITNLQLLDEALKKVFSAESLENAKNIIEEVTKK</sequence>
<gene>
    <name evidence="1" type="ORF">NC797_02745</name>
</gene>
<evidence type="ECO:0000313" key="1">
    <source>
        <dbReference type="EMBL" id="MDC3423424.1"/>
    </source>
</evidence>
<organism evidence="1 2">
    <name type="scientific">Terrihalobacillus insolitus</name>
    <dbReference type="NCBI Taxonomy" id="2950438"/>
    <lineage>
        <taxon>Bacteria</taxon>
        <taxon>Bacillati</taxon>
        <taxon>Bacillota</taxon>
        <taxon>Bacilli</taxon>
        <taxon>Bacillales</taxon>
        <taxon>Bacillaceae</taxon>
        <taxon>Terrihalobacillus</taxon>
    </lineage>
</organism>
<dbReference type="AlphaFoldDB" id="A0A9X3WU96"/>